<protein>
    <submittedName>
        <fullName evidence="3">Uncharacterized protein</fullName>
    </submittedName>
</protein>
<dbReference type="AlphaFoldDB" id="A0A5B2WJ39"/>
<dbReference type="Proteomes" id="UP000323454">
    <property type="component" value="Unassembled WGS sequence"/>
</dbReference>
<sequence length="256" mass="26588">MRLTCLTTVLLTLPFATAQADPSPDGHAAPAQASQPATPPTEPSTTEPSRRDELLGKGWQSSDDRLLTTNGDATGFHVMVAEARTGYSWRTVATLSQPGVDADQWIGNTCVTGSGNRAVVVYAPRTFTNREALFGRGGYTATVDLRSGTVTRLPIRTTLAYYNPGCGVDETATLTQGADQDLGRTGVLTVDAATGTLSARTELPGQFTSAVPVRGGFVAADAVGLVRVDGNGTHTRLAETGGVPSQVRPDADGGVV</sequence>
<feature type="non-terminal residue" evidence="3">
    <location>
        <position position="256"/>
    </location>
</feature>
<evidence type="ECO:0000313" key="3">
    <source>
        <dbReference type="EMBL" id="KAA2251425.1"/>
    </source>
</evidence>
<feature type="signal peptide" evidence="2">
    <location>
        <begin position="1"/>
        <end position="20"/>
    </location>
</feature>
<keyword evidence="2" id="KW-0732">Signal</keyword>
<feature type="region of interest" description="Disordered" evidence="1">
    <location>
        <begin position="236"/>
        <end position="256"/>
    </location>
</feature>
<dbReference type="EMBL" id="VUOB01000078">
    <property type="protein sequence ID" value="KAA2251425.1"/>
    <property type="molecule type" value="Genomic_DNA"/>
</dbReference>
<proteinExistence type="predicted"/>
<keyword evidence="4" id="KW-1185">Reference proteome</keyword>
<evidence type="ECO:0000256" key="1">
    <source>
        <dbReference type="SAM" id="MobiDB-lite"/>
    </source>
</evidence>
<evidence type="ECO:0000256" key="2">
    <source>
        <dbReference type="SAM" id="SignalP"/>
    </source>
</evidence>
<name>A0A5B2WJ39_9PSEU</name>
<feature type="region of interest" description="Disordered" evidence="1">
    <location>
        <begin position="20"/>
        <end position="64"/>
    </location>
</feature>
<comment type="caution">
    <text evidence="3">The sequence shown here is derived from an EMBL/GenBank/DDBJ whole genome shotgun (WGS) entry which is preliminary data.</text>
</comment>
<accession>A0A5B2WJ39</accession>
<evidence type="ECO:0000313" key="4">
    <source>
        <dbReference type="Proteomes" id="UP000323454"/>
    </source>
</evidence>
<reference evidence="3 4" key="2">
    <citation type="submission" date="2019-09" db="EMBL/GenBank/DDBJ databases">
        <authorList>
            <person name="Jin C."/>
        </authorList>
    </citation>
    <scope>NUCLEOTIDE SEQUENCE [LARGE SCALE GENOMIC DNA]</scope>
    <source>
        <strain evidence="3 4">AN110305</strain>
    </source>
</reference>
<feature type="chain" id="PRO_5022674923" evidence="2">
    <location>
        <begin position="21"/>
        <end position="256"/>
    </location>
</feature>
<reference evidence="3 4" key="1">
    <citation type="submission" date="2019-09" db="EMBL/GenBank/DDBJ databases">
        <title>Goodfellowia gen. nov., a new genus of the Pseudonocardineae related to Actinoalloteichus, containing Goodfellowia coeruleoviolacea gen. nov., comb. nov. gen. nov., comb. nov.</title>
        <authorList>
            <person name="Labeda D."/>
        </authorList>
    </citation>
    <scope>NUCLEOTIDE SEQUENCE [LARGE SCALE GENOMIC DNA]</scope>
    <source>
        <strain evidence="3 4">AN110305</strain>
    </source>
</reference>
<gene>
    <name evidence="3" type="ORF">F0L68_37060</name>
</gene>
<organism evidence="3 4">
    <name type="scientific">Solihabitans fulvus</name>
    <dbReference type="NCBI Taxonomy" id="1892852"/>
    <lineage>
        <taxon>Bacteria</taxon>
        <taxon>Bacillati</taxon>
        <taxon>Actinomycetota</taxon>
        <taxon>Actinomycetes</taxon>
        <taxon>Pseudonocardiales</taxon>
        <taxon>Pseudonocardiaceae</taxon>
        <taxon>Solihabitans</taxon>
    </lineage>
</organism>